<accession>A0AA95B880</accession>
<evidence type="ECO:0000259" key="1">
    <source>
        <dbReference type="Pfam" id="PF00534"/>
    </source>
</evidence>
<dbReference type="AlphaFoldDB" id="A0AA95B880"/>
<feature type="domain" description="Glycosyltransferase subfamily 4-like N-terminal" evidence="2">
    <location>
        <begin position="18"/>
        <end position="173"/>
    </location>
</feature>
<comment type="caution">
    <text evidence="3">The sequence shown here is derived from an EMBL/GenBank/DDBJ whole genome shotgun (WGS) entry which is preliminary data.</text>
</comment>
<dbReference type="Pfam" id="PF00534">
    <property type="entry name" value="Glycos_transf_1"/>
    <property type="match status" value="1"/>
</dbReference>
<dbReference type="InterPro" id="IPR001296">
    <property type="entry name" value="Glyco_trans_1"/>
</dbReference>
<gene>
    <name evidence="3" type="ORF">FZC74_07970</name>
</gene>
<dbReference type="InterPro" id="IPR028098">
    <property type="entry name" value="Glyco_trans_4-like_N"/>
</dbReference>
<evidence type="ECO:0000313" key="4">
    <source>
        <dbReference type="Proteomes" id="UP000323393"/>
    </source>
</evidence>
<dbReference type="Pfam" id="PF13439">
    <property type="entry name" value="Glyco_transf_4"/>
    <property type="match status" value="1"/>
</dbReference>
<dbReference type="CDD" id="cd03812">
    <property type="entry name" value="GT4_CapH-like"/>
    <property type="match status" value="1"/>
</dbReference>
<dbReference type="EMBL" id="VTEU01000002">
    <property type="protein sequence ID" value="TYS60305.1"/>
    <property type="molecule type" value="Genomic_DNA"/>
</dbReference>
<dbReference type="SUPFAM" id="SSF53756">
    <property type="entry name" value="UDP-Glycosyltransferase/glycogen phosphorylase"/>
    <property type="match status" value="1"/>
</dbReference>
<protein>
    <submittedName>
        <fullName evidence="3">Glycosyltransferase family 1 protein</fullName>
    </submittedName>
</protein>
<reference evidence="3 4" key="1">
    <citation type="submission" date="2019-08" db="EMBL/GenBank/DDBJ databases">
        <title>Bacillus genomes from the desert of Cuatro Cienegas, Coahuila.</title>
        <authorList>
            <person name="Olmedo-Alvarez G."/>
        </authorList>
    </citation>
    <scope>NUCLEOTIDE SEQUENCE [LARGE SCALE GENOMIC DNA]</scope>
    <source>
        <strain evidence="3 4">CH88_3T</strain>
    </source>
</reference>
<name>A0AA95B880_9BACI</name>
<dbReference type="GO" id="GO:0016757">
    <property type="term" value="F:glycosyltransferase activity"/>
    <property type="evidence" value="ECO:0007669"/>
    <property type="project" value="TreeGrafter"/>
</dbReference>
<dbReference type="InterPro" id="IPR050194">
    <property type="entry name" value="Glycosyltransferase_grp1"/>
</dbReference>
<dbReference type="Gene3D" id="3.40.50.2000">
    <property type="entry name" value="Glycogen Phosphorylase B"/>
    <property type="match status" value="2"/>
</dbReference>
<proteinExistence type="predicted"/>
<dbReference type="PANTHER" id="PTHR45947:SF3">
    <property type="entry name" value="SULFOQUINOVOSYL TRANSFERASE SQD2"/>
    <property type="match status" value="1"/>
</dbReference>
<dbReference type="PANTHER" id="PTHR45947">
    <property type="entry name" value="SULFOQUINOVOSYL TRANSFERASE SQD2"/>
    <property type="match status" value="1"/>
</dbReference>
<sequence>MKKKLRVLHIVGAMNRAGTETMLMNIFRNMDRSKVHFDFISFSQQVAHYDEEIHNLGGRVIRMTNPQSILEIIKAIRKYGPYDAVHSHTLFHCGIANLAAKVAGVKIRIAHAHTTLDKNGTLLRWLYINSMRATTKLTSTHYLACSKQAGEYLFGNAVEKNQKYMYFPNLIDYSQFISRKEDEVALFKKEVGLADKKVIGHIGRFTEGKNQQFLLKVLKSIIKKDDSYRLLLVGDGDLKEKIQESAKKEGIHEFVKFVGIRDDIATMLHSMDVFVFPSMYEGLGLVLLEAQASGLPCIVSEAIQPEADMKLGLLSKLSIQDAPDVWAEKVIGTHQRGKKQLVVTGELNSTGYSFSNGIPKLIKIYQSNIGGTYEKDINYML</sequence>
<feature type="domain" description="Glycosyl transferase family 1" evidence="1">
    <location>
        <begin position="190"/>
        <end position="303"/>
    </location>
</feature>
<evidence type="ECO:0000313" key="3">
    <source>
        <dbReference type="EMBL" id="TYS60305.1"/>
    </source>
</evidence>
<organism evidence="3 4">
    <name type="scientific">Sutcliffiella horikoshii</name>
    <dbReference type="NCBI Taxonomy" id="79883"/>
    <lineage>
        <taxon>Bacteria</taxon>
        <taxon>Bacillati</taxon>
        <taxon>Bacillota</taxon>
        <taxon>Bacilli</taxon>
        <taxon>Bacillales</taxon>
        <taxon>Bacillaceae</taxon>
        <taxon>Sutcliffiella</taxon>
    </lineage>
</organism>
<evidence type="ECO:0000259" key="2">
    <source>
        <dbReference type="Pfam" id="PF13439"/>
    </source>
</evidence>
<dbReference type="Proteomes" id="UP000323393">
    <property type="component" value="Unassembled WGS sequence"/>
</dbReference>